<dbReference type="RefSeq" id="XP_022252335.1">
    <property type="nucleotide sequence ID" value="XM_022396627.1"/>
</dbReference>
<evidence type="ECO:0000256" key="7">
    <source>
        <dbReference type="RuleBase" id="RU361195"/>
    </source>
</evidence>
<dbReference type="PANTHER" id="PTHR13703:SF54">
    <property type="entry name" value="MOTHERS AGAINST DECAPENTAPLEGIC HOMOLOG"/>
    <property type="match status" value="1"/>
</dbReference>
<dbReference type="InterPro" id="IPR036578">
    <property type="entry name" value="SMAD_MH1_sf"/>
</dbReference>
<keyword evidence="7" id="KW-0963">Cytoplasm</keyword>
<dbReference type="SMART" id="SM00524">
    <property type="entry name" value="DWB"/>
    <property type="match status" value="1"/>
</dbReference>
<keyword evidence="4 7" id="KW-0805">Transcription regulation</keyword>
<dbReference type="Pfam" id="PF03165">
    <property type="entry name" value="MH1"/>
    <property type="match status" value="1"/>
</dbReference>
<evidence type="ECO:0000256" key="2">
    <source>
        <dbReference type="ARBA" id="ARBA00022723"/>
    </source>
</evidence>
<dbReference type="PROSITE" id="PS51075">
    <property type="entry name" value="MH1"/>
    <property type="match status" value="1"/>
</dbReference>
<keyword evidence="5 7" id="KW-0804">Transcription</keyword>
<proteinExistence type="inferred from homology"/>
<dbReference type="Gene3D" id="3.90.520.10">
    <property type="entry name" value="SMAD MH1 domain"/>
    <property type="match status" value="1"/>
</dbReference>
<evidence type="ECO:0000256" key="6">
    <source>
        <dbReference type="ARBA" id="ARBA00023242"/>
    </source>
</evidence>
<dbReference type="InterPro" id="IPR017855">
    <property type="entry name" value="SMAD-like_dom_sf"/>
</dbReference>
<dbReference type="PROSITE" id="PS51076">
    <property type="entry name" value="MH2"/>
    <property type="match status" value="1"/>
</dbReference>
<evidence type="ECO:0000313" key="12">
    <source>
        <dbReference type="RefSeq" id="XP_022252335.1"/>
    </source>
</evidence>
<evidence type="ECO:0000259" key="9">
    <source>
        <dbReference type="PROSITE" id="PS51075"/>
    </source>
</evidence>
<dbReference type="InterPro" id="IPR008984">
    <property type="entry name" value="SMAD_FHA_dom_sf"/>
</dbReference>
<feature type="domain" description="MH2" evidence="10">
    <location>
        <begin position="196"/>
        <end position="364"/>
    </location>
</feature>
<accession>A0ABM1T8X9</accession>
<keyword evidence="6 7" id="KW-0539">Nucleus</keyword>
<comment type="subcellular location">
    <subcellularLocation>
        <location evidence="7">Cytoplasm</location>
    </subcellularLocation>
    <subcellularLocation>
        <location evidence="7">Nucleus</location>
    </subcellularLocation>
</comment>
<keyword evidence="2" id="KW-0479">Metal-binding</keyword>
<dbReference type="InterPro" id="IPR013790">
    <property type="entry name" value="Dwarfin"/>
</dbReference>
<evidence type="ECO:0000256" key="8">
    <source>
        <dbReference type="SAM" id="MobiDB-lite"/>
    </source>
</evidence>
<dbReference type="PANTHER" id="PTHR13703">
    <property type="entry name" value="SMAD"/>
    <property type="match status" value="1"/>
</dbReference>
<evidence type="ECO:0000256" key="1">
    <source>
        <dbReference type="ARBA" id="ARBA00005545"/>
    </source>
</evidence>
<feature type="domain" description="MH1" evidence="9">
    <location>
        <begin position="8"/>
        <end position="139"/>
    </location>
</feature>
<dbReference type="InterPro" id="IPR001132">
    <property type="entry name" value="SMAD_dom_Dwarfin-type"/>
</dbReference>
<organism evidence="11 12">
    <name type="scientific">Limulus polyphemus</name>
    <name type="common">Atlantic horseshoe crab</name>
    <dbReference type="NCBI Taxonomy" id="6850"/>
    <lineage>
        <taxon>Eukaryota</taxon>
        <taxon>Metazoa</taxon>
        <taxon>Ecdysozoa</taxon>
        <taxon>Arthropoda</taxon>
        <taxon>Chelicerata</taxon>
        <taxon>Merostomata</taxon>
        <taxon>Xiphosura</taxon>
        <taxon>Limulidae</taxon>
        <taxon>Limulus</taxon>
    </lineage>
</organism>
<feature type="compositionally biased region" description="Polar residues" evidence="8">
    <location>
        <begin position="155"/>
        <end position="189"/>
    </location>
</feature>
<feature type="region of interest" description="Disordered" evidence="8">
    <location>
        <begin position="139"/>
        <end position="189"/>
    </location>
</feature>
<dbReference type="GeneID" id="106468286"/>
<dbReference type="SUPFAM" id="SSF56366">
    <property type="entry name" value="SMAD MH1 domain"/>
    <property type="match status" value="1"/>
</dbReference>
<evidence type="ECO:0000256" key="3">
    <source>
        <dbReference type="ARBA" id="ARBA00022833"/>
    </source>
</evidence>
<reference evidence="12" key="1">
    <citation type="submission" date="2025-08" db="UniProtKB">
        <authorList>
            <consortium name="RefSeq"/>
        </authorList>
    </citation>
    <scope>IDENTIFICATION</scope>
    <source>
        <tissue evidence="12">Muscle</tissue>
    </source>
</reference>
<name>A0ABM1T8X9_LIMPO</name>
<evidence type="ECO:0000313" key="11">
    <source>
        <dbReference type="Proteomes" id="UP000694941"/>
    </source>
</evidence>
<dbReference type="InterPro" id="IPR003619">
    <property type="entry name" value="MAD_homology1_Dwarfin-type"/>
</dbReference>
<dbReference type="Proteomes" id="UP000694941">
    <property type="component" value="Unplaced"/>
</dbReference>
<protein>
    <recommendedName>
        <fullName evidence="7">Mothers against decapentaplegic homolog</fullName>
        <shortName evidence="7">MAD homolog</shortName>
        <shortName evidence="7">Mothers against DPP homolog</shortName>
    </recommendedName>
    <alternativeName>
        <fullName evidence="7">SMAD family member</fullName>
    </alternativeName>
</protein>
<evidence type="ECO:0000256" key="5">
    <source>
        <dbReference type="ARBA" id="ARBA00023163"/>
    </source>
</evidence>
<evidence type="ECO:0000259" key="10">
    <source>
        <dbReference type="PROSITE" id="PS51076"/>
    </source>
</evidence>
<keyword evidence="3" id="KW-0862">Zinc</keyword>
<dbReference type="CDD" id="cd10489">
    <property type="entry name" value="MH1_SMAD_6_7"/>
    <property type="match status" value="1"/>
</dbReference>
<dbReference type="Pfam" id="PF03166">
    <property type="entry name" value="MH2"/>
    <property type="match status" value="1"/>
</dbReference>
<dbReference type="SUPFAM" id="SSF49879">
    <property type="entry name" value="SMAD/FHA domain"/>
    <property type="match status" value="1"/>
</dbReference>
<dbReference type="InterPro" id="IPR013019">
    <property type="entry name" value="MAD_homology_MH1"/>
</dbReference>
<dbReference type="Gene3D" id="2.60.200.10">
    <property type="match status" value="1"/>
</dbReference>
<dbReference type="SMART" id="SM00523">
    <property type="entry name" value="DWA"/>
    <property type="match status" value="1"/>
</dbReference>
<comment type="similarity">
    <text evidence="1 7">Belongs to the dwarfin/SMAD family.</text>
</comment>
<sequence length="364" mass="41878">MFRPKRNTLVKRLWKQRILNYFAEDEASCSLENQEDLEMKSAIHSMLKRLKEPQLERLVQAVETHGADISGCVLVPRGDLRFGRQTSAPHVLCCRLWRWPDIQQPFELKRLNWCQTVNDPLYICCNPFHWSKLYKPESPPPPYSRYPQEPLKSNDLATSEPVSTETGGTNQYGSNFSHPPGNFGNSSGTLSSQQPWCTLAYWELRSRVGRLFPVHKNAINVFYDLPHGDGLCISALTNTEKIRNNSILQTRQKIGLGVTLSKEEEGVWVYNRLQFPLFVNSPTLDLPNTRPLTVHKVLPGYSIKIFDYEKSKCYQCLEEIKLSDGPFNHHAVRISFAKGWGPKYERQCITSCPSWLEVMFSVNR</sequence>
<gene>
    <name evidence="12" type="primary">LOC106468286</name>
</gene>
<evidence type="ECO:0000256" key="4">
    <source>
        <dbReference type="ARBA" id="ARBA00023015"/>
    </source>
</evidence>
<keyword evidence="11" id="KW-1185">Reference proteome</keyword>